<dbReference type="Proteomes" id="UP001203004">
    <property type="component" value="Unassembled WGS sequence"/>
</dbReference>
<keyword evidence="8" id="KW-0289">Folate biosynthesis</keyword>
<dbReference type="SUPFAM" id="SSF55083">
    <property type="entry name" value="6-hydroxymethyl-7,8-dihydropterin pyrophosphokinase, HPPK"/>
    <property type="match status" value="1"/>
</dbReference>
<dbReference type="GO" id="GO:0003848">
    <property type="term" value="F:2-amino-4-hydroxy-6-hydroxymethyldihydropteridine diphosphokinase activity"/>
    <property type="evidence" value="ECO:0007669"/>
    <property type="project" value="UniProtKB-EC"/>
</dbReference>
<dbReference type="Pfam" id="PF01288">
    <property type="entry name" value="HPPK"/>
    <property type="match status" value="1"/>
</dbReference>
<comment type="pathway">
    <text evidence="2">Cofactor biosynthesis; tetrahydrofolate biosynthesis; 2-amino-4-hydroxy-6-hydroxymethyl-7,8-dihydropteridine diphosphate from 7,8-dihydroneopterin triphosphate: step 4/4.</text>
</comment>
<organism evidence="10 11">
    <name type="scientific">Sporolactobacillus mangiferae</name>
    <dbReference type="NCBI Taxonomy" id="2940498"/>
    <lineage>
        <taxon>Bacteria</taxon>
        <taxon>Bacillati</taxon>
        <taxon>Bacillota</taxon>
        <taxon>Bacilli</taxon>
        <taxon>Bacillales</taxon>
        <taxon>Sporolactobacillaceae</taxon>
        <taxon>Sporolactobacillus</taxon>
    </lineage>
</organism>
<keyword evidence="4 10" id="KW-0808">Transferase</keyword>
<evidence type="ECO:0000313" key="11">
    <source>
        <dbReference type="Proteomes" id="UP001203004"/>
    </source>
</evidence>
<comment type="caution">
    <text evidence="10">The sequence shown here is derived from an EMBL/GenBank/DDBJ whole genome shotgun (WGS) entry which is preliminary data.</text>
</comment>
<evidence type="ECO:0000256" key="8">
    <source>
        <dbReference type="ARBA" id="ARBA00022909"/>
    </source>
</evidence>
<dbReference type="EMBL" id="JAMAST010000015">
    <property type="protein sequence ID" value="MCL1632486.1"/>
    <property type="molecule type" value="Genomic_DNA"/>
</dbReference>
<dbReference type="Gene3D" id="3.30.70.560">
    <property type="entry name" value="7,8-Dihydro-6-hydroxymethylpterin-pyrophosphokinase HPPK"/>
    <property type="match status" value="1"/>
</dbReference>
<evidence type="ECO:0000259" key="9">
    <source>
        <dbReference type="PROSITE" id="PS00794"/>
    </source>
</evidence>
<evidence type="ECO:0000256" key="2">
    <source>
        <dbReference type="ARBA" id="ARBA00005051"/>
    </source>
</evidence>
<keyword evidence="7" id="KW-0067">ATP-binding</keyword>
<protein>
    <recommendedName>
        <fullName evidence="3">2-amino-4-hydroxy-6-hydroxymethyldihydropteridine diphosphokinase</fullName>
        <ecNumber evidence="3">2.7.6.3</ecNumber>
    </recommendedName>
</protein>
<dbReference type="EC" id="2.7.6.3" evidence="3"/>
<evidence type="ECO:0000313" key="10">
    <source>
        <dbReference type="EMBL" id="MCL1632486.1"/>
    </source>
</evidence>
<dbReference type="CDD" id="cd00483">
    <property type="entry name" value="HPPK"/>
    <property type="match status" value="1"/>
</dbReference>
<dbReference type="PROSITE" id="PS00794">
    <property type="entry name" value="HPPK"/>
    <property type="match status" value="1"/>
</dbReference>
<evidence type="ECO:0000256" key="6">
    <source>
        <dbReference type="ARBA" id="ARBA00022777"/>
    </source>
</evidence>
<evidence type="ECO:0000256" key="1">
    <source>
        <dbReference type="ARBA" id="ARBA00000198"/>
    </source>
</evidence>
<accession>A0ABT0MC93</accession>
<comment type="catalytic activity">
    <reaction evidence="1">
        <text>6-hydroxymethyl-7,8-dihydropterin + ATP = (7,8-dihydropterin-6-yl)methyl diphosphate + AMP + H(+)</text>
        <dbReference type="Rhea" id="RHEA:11412"/>
        <dbReference type="ChEBI" id="CHEBI:15378"/>
        <dbReference type="ChEBI" id="CHEBI:30616"/>
        <dbReference type="ChEBI" id="CHEBI:44841"/>
        <dbReference type="ChEBI" id="CHEBI:72950"/>
        <dbReference type="ChEBI" id="CHEBI:456215"/>
        <dbReference type="EC" id="2.7.6.3"/>
    </reaction>
</comment>
<keyword evidence="11" id="KW-1185">Reference proteome</keyword>
<reference evidence="10 11" key="1">
    <citation type="submission" date="2022-05" db="EMBL/GenBank/DDBJ databases">
        <title>Sporolactobacillus sp nov CPB3-1, isolated from tree bark (Mangifera indica L.).</title>
        <authorList>
            <person name="Phuengjayaem S."/>
            <person name="Tanasupawat S."/>
        </authorList>
    </citation>
    <scope>NUCLEOTIDE SEQUENCE [LARGE SCALE GENOMIC DNA]</scope>
    <source>
        <strain evidence="10 11">CPB3-1</strain>
    </source>
</reference>
<dbReference type="PANTHER" id="PTHR43071">
    <property type="entry name" value="2-AMINO-4-HYDROXY-6-HYDROXYMETHYLDIHYDROPTERIDINE PYROPHOSPHOKINASE"/>
    <property type="match status" value="1"/>
</dbReference>
<dbReference type="NCBIfam" id="TIGR01498">
    <property type="entry name" value="folK"/>
    <property type="match status" value="1"/>
</dbReference>
<sequence length="156" mass="17723">MERALEALQAEQKIRVVHCSSIYETEPYGPVRQPDFLNMVAQVETFFPPLPFLRKLQEIETALSRAREVHWGPRTIDLDLLVFGQKVTCSEALSLPHPEIARRAFVLKPLVEIAPHLVVPGLHRSVMDLWQNLNGGEDVQLWRTNNGGGKFGLFEN</sequence>
<evidence type="ECO:0000256" key="7">
    <source>
        <dbReference type="ARBA" id="ARBA00022840"/>
    </source>
</evidence>
<gene>
    <name evidence="10" type="primary">folK</name>
    <name evidence="10" type="ORF">M3N64_11210</name>
</gene>
<name>A0ABT0MC93_9BACL</name>
<evidence type="ECO:0000256" key="4">
    <source>
        <dbReference type="ARBA" id="ARBA00022679"/>
    </source>
</evidence>
<feature type="domain" description="7,8-dihydro-6-hydroxymethylpterin-pyrophosphokinase" evidence="9">
    <location>
        <begin position="70"/>
        <end position="81"/>
    </location>
</feature>
<dbReference type="InterPro" id="IPR000550">
    <property type="entry name" value="Hppk"/>
</dbReference>
<dbReference type="PANTHER" id="PTHR43071:SF1">
    <property type="entry name" value="2-AMINO-4-HYDROXY-6-HYDROXYMETHYLDIHYDROPTERIDINE PYROPHOSPHOKINASE"/>
    <property type="match status" value="1"/>
</dbReference>
<proteinExistence type="predicted"/>
<evidence type="ECO:0000256" key="3">
    <source>
        <dbReference type="ARBA" id="ARBA00013253"/>
    </source>
</evidence>
<evidence type="ECO:0000256" key="5">
    <source>
        <dbReference type="ARBA" id="ARBA00022741"/>
    </source>
</evidence>
<dbReference type="InterPro" id="IPR035907">
    <property type="entry name" value="Hppk_sf"/>
</dbReference>
<keyword evidence="6" id="KW-0418">Kinase</keyword>
<keyword evidence="5" id="KW-0547">Nucleotide-binding</keyword>